<dbReference type="EMBL" id="KN831947">
    <property type="protein sequence ID" value="KIO12602.1"/>
    <property type="molecule type" value="Genomic_DNA"/>
</dbReference>
<feature type="region of interest" description="Disordered" evidence="1">
    <location>
        <begin position="35"/>
        <end position="58"/>
    </location>
</feature>
<accession>A0A0C3KSU8</accession>
<protein>
    <submittedName>
        <fullName evidence="2">Uncharacterized protein</fullName>
    </submittedName>
</protein>
<organism evidence="2 3">
    <name type="scientific">Pisolithus tinctorius Marx 270</name>
    <dbReference type="NCBI Taxonomy" id="870435"/>
    <lineage>
        <taxon>Eukaryota</taxon>
        <taxon>Fungi</taxon>
        <taxon>Dikarya</taxon>
        <taxon>Basidiomycota</taxon>
        <taxon>Agaricomycotina</taxon>
        <taxon>Agaricomycetes</taxon>
        <taxon>Agaricomycetidae</taxon>
        <taxon>Boletales</taxon>
        <taxon>Sclerodermatineae</taxon>
        <taxon>Pisolithaceae</taxon>
        <taxon>Pisolithus</taxon>
    </lineage>
</organism>
<evidence type="ECO:0000313" key="2">
    <source>
        <dbReference type="EMBL" id="KIO12602.1"/>
    </source>
</evidence>
<dbReference type="HOGENOM" id="CLU_2980083_0_0_1"/>
<reference evidence="2 3" key="1">
    <citation type="submission" date="2014-04" db="EMBL/GenBank/DDBJ databases">
        <authorList>
            <consortium name="DOE Joint Genome Institute"/>
            <person name="Kuo A."/>
            <person name="Kohler A."/>
            <person name="Costa M.D."/>
            <person name="Nagy L.G."/>
            <person name="Floudas D."/>
            <person name="Copeland A."/>
            <person name="Barry K.W."/>
            <person name="Cichocki N."/>
            <person name="Veneault-Fourrey C."/>
            <person name="LaButti K."/>
            <person name="Lindquist E.A."/>
            <person name="Lipzen A."/>
            <person name="Lundell T."/>
            <person name="Morin E."/>
            <person name="Murat C."/>
            <person name="Sun H."/>
            <person name="Tunlid A."/>
            <person name="Henrissat B."/>
            <person name="Grigoriev I.V."/>
            <person name="Hibbett D.S."/>
            <person name="Martin F."/>
            <person name="Nordberg H.P."/>
            <person name="Cantor M.N."/>
            <person name="Hua S.X."/>
        </authorList>
    </citation>
    <scope>NUCLEOTIDE SEQUENCE [LARGE SCALE GENOMIC DNA]</scope>
    <source>
        <strain evidence="2 3">Marx 270</strain>
    </source>
</reference>
<dbReference type="AlphaFoldDB" id="A0A0C3KSU8"/>
<dbReference type="SUPFAM" id="SSF46689">
    <property type="entry name" value="Homeodomain-like"/>
    <property type="match status" value="1"/>
</dbReference>
<sequence length="58" mass="6206">MSTCISSGVIARVTGASQRTVNHVLRLSHLTGSVAKKPLEHGRPRSKTPAQHPLLLPL</sequence>
<gene>
    <name evidence="2" type="ORF">M404DRAFT_993593</name>
</gene>
<evidence type="ECO:0000313" key="3">
    <source>
        <dbReference type="Proteomes" id="UP000054217"/>
    </source>
</evidence>
<evidence type="ECO:0000256" key="1">
    <source>
        <dbReference type="SAM" id="MobiDB-lite"/>
    </source>
</evidence>
<reference evidence="3" key="2">
    <citation type="submission" date="2015-01" db="EMBL/GenBank/DDBJ databases">
        <title>Evolutionary Origins and Diversification of the Mycorrhizal Mutualists.</title>
        <authorList>
            <consortium name="DOE Joint Genome Institute"/>
            <consortium name="Mycorrhizal Genomics Consortium"/>
            <person name="Kohler A."/>
            <person name="Kuo A."/>
            <person name="Nagy L.G."/>
            <person name="Floudas D."/>
            <person name="Copeland A."/>
            <person name="Barry K.W."/>
            <person name="Cichocki N."/>
            <person name="Veneault-Fourrey C."/>
            <person name="LaButti K."/>
            <person name="Lindquist E.A."/>
            <person name="Lipzen A."/>
            <person name="Lundell T."/>
            <person name="Morin E."/>
            <person name="Murat C."/>
            <person name="Riley R."/>
            <person name="Ohm R."/>
            <person name="Sun H."/>
            <person name="Tunlid A."/>
            <person name="Henrissat B."/>
            <person name="Grigoriev I.V."/>
            <person name="Hibbett D.S."/>
            <person name="Martin F."/>
        </authorList>
    </citation>
    <scope>NUCLEOTIDE SEQUENCE [LARGE SCALE GENOMIC DNA]</scope>
    <source>
        <strain evidence="3">Marx 270</strain>
    </source>
</reference>
<keyword evidence="3" id="KW-1185">Reference proteome</keyword>
<proteinExistence type="predicted"/>
<dbReference type="OrthoDB" id="2641874at2759"/>
<dbReference type="InterPro" id="IPR009057">
    <property type="entry name" value="Homeodomain-like_sf"/>
</dbReference>
<name>A0A0C3KSU8_PISTI</name>
<dbReference type="InParanoid" id="A0A0C3KSU8"/>
<dbReference type="Proteomes" id="UP000054217">
    <property type="component" value="Unassembled WGS sequence"/>
</dbReference>